<dbReference type="OrthoDB" id="122670at2"/>
<evidence type="ECO:0000313" key="1">
    <source>
        <dbReference type="EMBL" id="THV20660.1"/>
    </source>
</evidence>
<accession>A0A4S8NT77</accession>
<protein>
    <submittedName>
        <fullName evidence="1">DUF4160 domain-containing protein</fullName>
    </submittedName>
</protein>
<proteinExistence type="predicted"/>
<dbReference type="InterPro" id="IPR025427">
    <property type="entry name" value="DUF4160"/>
</dbReference>
<dbReference type="Pfam" id="PF13711">
    <property type="entry name" value="DUF4160"/>
    <property type="match status" value="1"/>
</dbReference>
<dbReference type="EMBL" id="STGV01000007">
    <property type="protein sequence ID" value="THV20660.1"/>
    <property type="molecule type" value="Genomic_DNA"/>
</dbReference>
<name>A0A4S8NT77_9HYPH</name>
<organism evidence="1 2">
    <name type="scientific">Peteryoungia ipomoeae</name>
    <dbReference type="NCBI Taxonomy" id="1210932"/>
    <lineage>
        <taxon>Bacteria</taxon>
        <taxon>Pseudomonadati</taxon>
        <taxon>Pseudomonadota</taxon>
        <taxon>Alphaproteobacteria</taxon>
        <taxon>Hyphomicrobiales</taxon>
        <taxon>Rhizobiaceae</taxon>
        <taxon>Peteryoungia</taxon>
    </lineage>
</organism>
<dbReference type="AlphaFoldDB" id="A0A4S8NT77"/>
<comment type="caution">
    <text evidence="1">The sequence shown here is derived from an EMBL/GenBank/DDBJ whole genome shotgun (WGS) entry which is preliminary data.</text>
</comment>
<keyword evidence="2" id="KW-1185">Reference proteome</keyword>
<dbReference type="RefSeq" id="WP_110792574.1">
    <property type="nucleotide sequence ID" value="NZ_STGV01000007.1"/>
</dbReference>
<sequence>MPTLLLWKGHRFLFYSKEIGEPPHIHVLKDGKQLKVWLRDLGVARNAGFAAHEVNAILKVVAEHRQGFEEAWNDHFGH</sequence>
<evidence type="ECO:0000313" key="2">
    <source>
        <dbReference type="Proteomes" id="UP000308828"/>
    </source>
</evidence>
<gene>
    <name evidence="1" type="ORF">FAA97_18885</name>
</gene>
<reference evidence="1 2" key="1">
    <citation type="submission" date="2019-04" db="EMBL/GenBank/DDBJ databases">
        <title>Genome sequence of strain shin9-1.</title>
        <authorList>
            <person name="Gao J."/>
            <person name="Sun J."/>
        </authorList>
    </citation>
    <scope>NUCLEOTIDE SEQUENCE [LARGE SCALE GENOMIC DNA]</scope>
    <source>
        <strain evidence="2">shin9-1</strain>
    </source>
</reference>
<dbReference type="Proteomes" id="UP000308828">
    <property type="component" value="Unassembled WGS sequence"/>
</dbReference>